<keyword evidence="1" id="KW-1133">Transmembrane helix</keyword>
<keyword evidence="1" id="KW-0472">Membrane</keyword>
<dbReference type="EMBL" id="SPLM01000148">
    <property type="protein sequence ID" value="TMW55400.1"/>
    <property type="molecule type" value="Genomic_DNA"/>
</dbReference>
<accession>A0A8K1C2U1</accession>
<evidence type="ECO:0000256" key="1">
    <source>
        <dbReference type="SAM" id="Phobius"/>
    </source>
</evidence>
<keyword evidence="3" id="KW-1185">Reference proteome</keyword>
<dbReference type="OrthoDB" id="10034067at2759"/>
<proteinExistence type="predicted"/>
<gene>
    <name evidence="2" type="ORF">Poli38472_013291</name>
</gene>
<name>A0A8K1C2U1_PYTOL</name>
<organism evidence="2 3">
    <name type="scientific">Pythium oligandrum</name>
    <name type="common">Mycoparasitic fungus</name>
    <dbReference type="NCBI Taxonomy" id="41045"/>
    <lineage>
        <taxon>Eukaryota</taxon>
        <taxon>Sar</taxon>
        <taxon>Stramenopiles</taxon>
        <taxon>Oomycota</taxon>
        <taxon>Peronosporomycetes</taxon>
        <taxon>Pythiales</taxon>
        <taxon>Pythiaceae</taxon>
        <taxon>Pythium</taxon>
    </lineage>
</organism>
<evidence type="ECO:0000313" key="3">
    <source>
        <dbReference type="Proteomes" id="UP000794436"/>
    </source>
</evidence>
<comment type="caution">
    <text evidence="2">The sequence shown here is derived from an EMBL/GenBank/DDBJ whole genome shotgun (WGS) entry which is preliminary data.</text>
</comment>
<feature type="transmembrane region" description="Helical" evidence="1">
    <location>
        <begin position="58"/>
        <end position="76"/>
    </location>
</feature>
<dbReference type="Proteomes" id="UP000794436">
    <property type="component" value="Unassembled WGS sequence"/>
</dbReference>
<dbReference type="AlphaFoldDB" id="A0A8K1C2U1"/>
<protein>
    <submittedName>
        <fullName evidence="2">Uncharacterized protein</fullName>
    </submittedName>
</protein>
<evidence type="ECO:0000313" key="2">
    <source>
        <dbReference type="EMBL" id="TMW55400.1"/>
    </source>
</evidence>
<keyword evidence="1" id="KW-0812">Transmembrane</keyword>
<sequence>MELPIKRKWTDEDDRSKTKAKMPVVGVGFLARLGDNRLTRGVLLPILRFWWPCTPRKLVRNAATLLVTSVLVVIMLEALGRIRFQGYLISTDDGNGQMGFYHEMDVDMRSIQESTGNADSRLFPAWSSDSRELRAWMAERRRRTNGRKFLVGCSPDWKGYVLRSFSHLFQDLKSNHGWDDLVTENPLDYFYRQDAQKAPSVLFFCLNSSHYPFYLFLDHNKYFQELRALGTLIVVWSDDLQYFDQFNPTVIREKILKRADVLMGSYTYMVDDYFASATRSMNPRDLPITMWLPHSAGPDFTLAPFNEYPIDKILLSGRLGENWYPLRHWLGQFQETHSGMMDLYKHSGYYVVDNQTEIYASYLRSYRVGVTTTLIHQFLIAKAFEIPSTGALLLINSDLAPLLEALGLHEDEHFVTFDRRDPAPKLWWVVSPENRATVDAIRKNGMRAIRDHHMVRNRVMALDLFLSEGVTEYHYPATYRTGSPCPMVAMSESKCESSFAWNARYKCDRWFCGALSFVGH</sequence>
<reference evidence="2" key="1">
    <citation type="submission" date="2019-03" db="EMBL/GenBank/DDBJ databases">
        <title>Long read genome sequence of the mycoparasitic Pythium oligandrum ATCC 38472 isolated from sugarbeet rhizosphere.</title>
        <authorList>
            <person name="Gaulin E."/>
        </authorList>
    </citation>
    <scope>NUCLEOTIDE SEQUENCE</scope>
    <source>
        <strain evidence="2">ATCC 38472_TT</strain>
    </source>
</reference>